<dbReference type="Pfam" id="PF03886">
    <property type="entry name" value="ABC_trans_aux"/>
    <property type="match status" value="1"/>
</dbReference>
<dbReference type="RefSeq" id="WP_418159379.1">
    <property type="nucleotide sequence ID" value="NZ_JBBLZC010000008.1"/>
</dbReference>
<evidence type="ECO:0000256" key="1">
    <source>
        <dbReference type="SAM" id="SignalP"/>
    </source>
</evidence>
<feature type="domain" description="ABC-type transport auxiliary lipoprotein component" evidence="2">
    <location>
        <begin position="33"/>
        <end position="195"/>
    </location>
</feature>
<dbReference type="SUPFAM" id="SSF159594">
    <property type="entry name" value="XCC0632-like"/>
    <property type="match status" value="1"/>
</dbReference>
<protein>
    <submittedName>
        <fullName evidence="3">PqiC family protein</fullName>
    </submittedName>
</protein>
<dbReference type="PROSITE" id="PS51257">
    <property type="entry name" value="PROKAR_LIPOPROTEIN"/>
    <property type="match status" value="1"/>
</dbReference>
<feature type="chain" id="PRO_5046513083" evidence="1">
    <location>
        <begin position="25"/>
        <end position="205"/>
    </location>
</feature>
<accession>A0ABU8XR57</accession>
<dbReference type="InterPro" id="IPR006311">
    <property type="entry name" value="TAT_signal"/>
</dbReference>
<keyword evidence="1" id="KW-0732">Signal</keyword>
<keyword evidence="4" id="KW-1185">Reference proteome</keyword>
<gene>
    <name evidence="3" type="ORF">U1T56_10235</name>
</gene>
<comment type="caution">
    <text evidence="3">The sequence shown here is derived from an EMBL/GenBank/DDBJ whole genome shotgun (WGS) entry which is preliminary data.</text>
</comment>
<sequence length="205" mass="22225">MMMLQRRSWLSLAAGLALVLSACAGTTRPTSFYTLSASAEPAPATTARKGGLVVGLGPVTLPQYLDRPDIVTRESRNEMRLADFQKWAEPMEPMLTRVLAEDLYALLNARDVVPLPQRREARFDRVIEVDVNRFDADRAGRVVLDARWRVYDGASEKLVASGRSVVAEAGAPVPDYDAIVVAMSRAVGRLAEEIAAAVAGRAPSS</sequence>
<proteinExistence type="predicted"/>
<dbReference type="PROSITE" id="PS51318">
    <property type="entry name" value="TAT"/>
    <property type="match status" value="1"/>
</dbReference>
<dbReference type="Gene3D" id="3.40.50.10610">
    <property type="entry name" value="ABC-type transport auxiliary lipoprotein component"/>
    <property type="match status" value="1"/>
</dbReference>
<evidence type="ECO:0000259" key="2">
    <source>
        <dbReference type="Pfam" id="PF03886"/>
    </source>
</evidence>
<dbReference type="InterPro" id="IPR005586">
    <property type="entry name" value="ABC_trans_aux"/>
</dbReference>
<dbReference type="Proteomes" id="UP001375743">
    <property type="component" value="Unassembled WGS sequence"/>
</dbReference>
<name>A0ABU8XR57_9PROT</name>
<organism evidence="3 4">
    <name type="scientific">Benzoatithermus flavus</name>
    <dbReference type="NCBI Taxonomy" id="3108223"/>
    <lineage>
        <taxon>Bacteria</taxon>
        <taxon>Pseudomonadati</taxon>
        <taxon>Pseudomonadota</taxon>
        <taxon>Alphaproteobacteria</taxon>
        <taxon>Geminicoccales</taxon>
        <taxon>Geminicoccaceae</taxon>
        <taxon>Benzoatithermus</taxon>
    </lineage>
</organism>
<reference evidence="3 4" key="1">
    <citation type="submission" date="2024-01" db="EMBL/GenBank/DDBJ databases">
        <title>Multi-omics insights into the function and evolution of sodium benzoate biodegradation pathways in Benzoatithermus flavus gen. nov., sp. nov. from hot spring.</title>
        <authorList>
            <person name="Hu C.-J."/>
            <person name="Li W.-J."/>
        </authorList>
    </citation>
    <scope>NUCLEOTIDE SEQUENCE [LARGE SCALE GENOMIC DNA]</scope>
    <source>
        <strain evidence="3 4">SYSU G07066</strain>
    </source>
</reference>
<evidence type="ECO:0000313" key="4">
    <source>
        <dbReference type="Proteomes" id="UP001375743"/>
    </source>
</evidence>
<feature type="signal peptide" evidence="1">
    <location>
        <begin position="1"/>
        <end position="24"/>
    </location>
</feature>
<dbReference type="EMBL" id="JBBLZC010000008">
    <property type="protein sequence ID" value="MEK0083531.1"/>
    <property type="molecule type" value="Genomic_DNA"/>
</dbReference>
<evidence type="ECO:0000313" key="3">
    <source>
        <dbReference type="EMBL" id="MEK0083531.1"/>
    </source>
</evidence>